<dbReference type="Pfam" id="PF12849">
    <property type="entry name" value="PBP_like_2"/>
    <property type="match status" value="1"/>
</dbReference>
<dbReference type="AlphaFoldDB" id="A0A4S2G1H0"/>
<sequence>MGDSSLGLAQMGSRIRSDYLRHMEGIPTVCRHRPQHRRRILTGGCITSTHTLNSTSYTISYVNYKITLLTIALSVLMLSGLTACQKTTTNTSTSGLATIVCDASFENIMNQEIDVFEYTTKGKANIIPYYASEKACVDSLLDLKTKTIVISRDLTQKEKDYLEAQKKHPRSNMIAVDAIALIVNNNNPIEILSISEIRDILTGKITKWSDIEPTKLGDIQVVFDDEGSSTVKYMRDSIMKGEPFGENVFAQQSSREVFDQVQMRKGAIGIIGVSWISADMRTRDMSRDERIKSLQEQDTTVADFDPAVKVLKVRRDDQLRAYKPYQAYIYDGTYPLFRSMYMITTGVNGSLSHGFYSFVTGTIGQKIIQRTGILPARVQPRMVYLE</sequence>
<name>A0A4S2G1H0_9BACT</name>
<evidence type="ECO:0000313" key="3">
    <source>
        <dbReference type="EMBL" id="TGY75705.1"/>
    </source>
</evidence>
<dbReference type="InterPro" id="IPR050811">
    <property type="entry name" value="Phosphate_ABC_transporter"/>
</dbReference>
<protein>
    <submittedName>
        <fullName evidence="3">Phosphate ABC transporter substrate-binding protein</fullName>
    </submittedName>
</protein>
<dbReference type="PANTHER" id="PTHR30570:SF1">
    <property type="entry name" value="PHOSPHATE-BINDING PROTEIN PSTS"/>
    <property type="match status" value="1"/>
</dbReference>
<dbReference type="EMBL" id="SRYD01000009">
    <property type="protein sequence ID" value="TGY75705.1"/>
    <property type="molecule type" value="Genomic_DNA"/>
</dbReference>
<keyword evidence="1" id="KW-0732">Signal</keyword>
<evidence type="ECO:0000256" key="1">
    <source>
        <dbReference type="ARBA" id="ARBA00022729"/>
    </source>
</evidence>
<dbReference type="SUPFAM" id="SSF53850">
    <property type="entry name" value="Periplasmic binding protein-like II"/>
    <property type="match status" value="1"/>
</dbReference>
<comment type="caution">
    <text evidence="3">The sequence shown here is derived from an EMBL/GenBank/DDBJ whole genome shotgun (WGS) entry which is preliminary data.</text>
</comment>
<proteinExistence type="predicted"/>
<feature type="domain" description="PBP" evidence="2">
    <location>
        <begin position="89"/>
        <end position="360"/>
    </location>
</feature>
<evidence type="ECO:0000313" key="4">
    <source>
        <dbReference type="Proteomes" id="UP000306630"/>
    </source>
</evidence>
<accession>A0A4S2G1H0</accession>
<gene>
    <name evidence="3" type="ORF">E5333_03395</name>
</gene>
<dbReference type="InterPro" id="IPR024370">
    <property type="entry name" value="PBP_domain"/>
</dbReference>
<dbReference type="Gene3D" id="3.40.190.10">
    <property type="entry name" value="Periplasmic binding protein-like II"/>
    <property type="match status" value="2"/>
</dbReference>
<reference evidence="3 4" key="1">
    <citation type="submission" date="2019-04" db="EMBL/GenBank/DDBJ databases">
        <title>Microbes associate with the intestines of laboratory mice.</title>
        <authorList>
            <person name="Navarre W."/>
            <person name="Wong E."/>
            <person name="Huang K."/>
            <person name="Tropini C."/>
            <person name="Ng K."/>
            <person name="Yu B."/>
        </authorList>
    </citation>
    <scope>NUCLEOTIDE SEQUENCE [LARGE SCALE GENOMIC DNA]</scope>
    <source>
        <strain evidence="3 4">NM06_A21</strain>
    </source>
</reference>
<dbReference type="Proteomes" id="UP000306630">
    <property type="component" value="Unassembled WGS sequence"/>
</dbReference>
<dbReference type="PANTHER" id="PTHR30570">
    <property type="entry name" value="PERIPLASMIC PHOSPHATE BINDING COMPONENT OF PHOSPHATE ABC TRANSPORTER"/>
    <property type="match status" value="1"/>
</dbReference>
<organism evidence="3 4">
    <name type="scientific">Muribaculum intestinale</name>
    <dbReference type="NCBI Taxonomy" id="1796646"/>
    <lineage>
        <taxon>Bacteria</taxon>
        <taxon>Pseudomonadati</taxon>
        <taxon>Bacteroidota</taxon>
        <taxon>Bacteroidia</taxon>
        <taxon>Bacteroidales</taxon>
        <taxon>Muribaculaceae</taxon>
        <taxon>Muribaculum</taxon>
    </lineage>
</organism>
<evidence type="ECO:0000259" key="2">
    <source>
        <dbReference type="Pfam" id="PF12849"/>
    </source>
</evidence>